<gene>
    <name evidence="1" type="ORF">DCAF_LOCUS26635</name>
</gene>
<name>A0AAV1SRW9_9ROSI</name>
<proteinExistence type="predicted"/>
<evidence type="ECO:0000313" key="2">
    <source>
        <dbReference type="Proteomes" id="UP001314170"/>
    </source>
</evidence>
<comment type="caution">
    <text evidence="1">The sequence shown here is derived from an EMBL/GenBank/DDBJ whole genome shotgun (WGS) entry which is preliminary data.</text>
</comment>
<dbReference type="EMBL" id="CAWUPB010001197">
    <property type="protein sequence ID" value="CAK7356364.1"/>
    <property type="molecule type" value="Genomic_DNA"/>
</dbReference>
<evidence type="ECO:0000313" key="1">
    <source>
        <dbReference type="EMBL" id="CAK7356364.1"/>
    </source>
</evidence>
<reference evidence="1 2" key="1">
    <citation type="submission" date="2024-01" db="EMBL/GenBank/DDBJ databases">
        <authorList>
            <person name="Waweru B."/>
        </authorList>
    </citation>
    <scope>NUCLEOTIDE SEQUENCE [LARGE SCALE GENOMIC DNA]</scope>
</reference>
<keyword evidence="2" id="KW-1185">Reference proteome</keyword>
<sequence>MMKSMVATSVVVKLRSEGWLGKGTWNGVGGFWNCKGFELCVRSNVTSRNGVEAEIVCTFDDNIVTGVVIVDPDCNLLEKLTIYNHP</sequence>
<dbReference type="AlphaFoldDB" id="A0AAV1SRW9"/>
<organism evidence="1 2">
    <name type="scientific">Dovyalis caffra</name>
    <dbReference type="NCBI Taxonomy" id="77055"/>
    <lineage>
        <taxon>Eukaryota</taxon>
        <taxon>Viridiplantae</taxon>
        <taxon>Streptophyta</taxon>
        <taxon>Embryophyta</taxon>
        <taxon>Tracheophyta</taxon>
        <taxon>Spermatophyta</taxon>
        <taxon>Magnoliopsida</taxon>
        <taxon>eudicotyledons</taxon>
        <taxon>Gunneridae</taxon>
        <taxon>Pentapetalae</taxon>
        <taxon>rosids</taxon>
        <taxon>fabids</taxon>
        <taxon>Malpighiales</taxon>
        <taxon>Salicaceae</taxon>
        <taxon>Flacourtieae</taxon>
        <taxon>Dovyalis</taxon>
    </lineage>
</organism>
<protein>
    <submittedName>
        <fullName evidence="1">Uncharacterized protein</fullName>
    </submittedName>
</protein>
<accession>A0AAV1SRW9</accession>
<dbReference type="Proteomes" id="UP001314170">
    <property type="component" value="Unassembled WGS sequence"/>
</dbReference>